<dbReference type="AlphaFoldDB" id="A0AAD7F3S6"/>
<keyword evidence="2" id="KW-0547">Nucleotide-binding</keyword>
<evidence type="ECO:0000256" key="2">
    <source>
        <dbReference type="ARBA" id="ARBA00022741"/>
    </source>
</evidence>
<reference evidence="9" key="1">
    <citation type="submission" date="2023-03" db="EMBL/GenBank/DDBJ databases">
        <title>Massive genome expansion in bonnet fungi (Mycena s.s.) driven by repeated elements and novel gene families across ecological guilds.</title>
        <authorList>
            <consortium name="Lawrence Berkeley National Laboratory"/>
            <person name="Harder C.B."/>
            <person name="Miyauchi S."/>
            <person name="Viragh M."/>
            <person name="Kuo A."/>
            <person name="Thoen E."/>
            <person name="Andreopoulos B."/>
            <person name="Lu D."/>
            <person name="Skrede I."/>
            <person name="Drula E."/>
            <person name="Henrissat B."/>
            <person name="Morin E."/>
            <person name="Kohler A."/>
            <person name="Barry K."/>
            <person name="LaButti K."/>
            <person name="Morin E."/>
            <person name="Salamov A."/>
            <person name="Lipzen A."/>
            <person name="Mereny Z."/>
            <person name="Hegedus B."/>
            <person name="Baldrian P."/>
            <person name="Stursova M."/>
            <person name="Weitz H."/>
            <person name="Taylor A."/>
            <person name="Grigoriev I.V."/>
            <person name="Nagy L.G."/>
            <person name="Martin F."/>
            <person name="Kauserud H."/>
        </authorList>
    </citation>
    <scope>NUCLEOTIDE SEQUENCE</scope>
    <source>
        <strain evidence="9">CBHHK002</strain>
    </source>
</reference>
<dbReference type="GO" id="GO:0005634">
    <property type="term" value="C:nucleus"/>
    <property type="evidence" value="ECO:0007669"/>
    <property type="project" value="TreeGrafter"/>
</dbReference>
<dbReference type="Gene3D" id="3.40.50.300">
    <property type="entry name" value="P-loop containing nucleotide triphosphate hydrolases"/>
    <property type="match status" value="2"/>
</dbReference>
<dbReference type="GO" id="GO:0000724">
    <property type="term" value="P:double-strand break repair via homologous recombination"/>
    <property type="evidence" value="ECO:0007669"/>
    <property type="project" value="TreeGrafter"/>
</dbReference>
<dbReference type="PROSITE" id="PS51194">
    <property type="entry name" value="HELICASE_CTER"/>
    <property type="match status" value="1"/>
</dbReference>
<dbReference type="GO" id="GO:0005524">
    <property type="term" value="F:ATP binding"/>
    <property type="evidence" value="ECO:0007669"/>
    <property type="project" value="UniProtKB-KW"/>
</dbReference>
<keyword evidence="3" id="KW-0067">ATP-binding</keyword>
<organism evidence="9 10">
    <name type="scientific">Mycena albidolilacea</name>
    <dbReference type="NCBI Taxonomy" id="1033008"/>
    <lineage>
        <taxon>Eukaryota</taxon>
        <taxon>Fungi</taxon>
        <taxon>Dikarya</taxon>
        <taxon>Basidiomycota</taxon>
        <taxon>Agaricomycotina</taxon>
        <taxon>Agaricomycetes</taxon>
        <taxon>Agaricomycetidae</taxon>
        <taxon>Agaricales</taxon>
        <taxon>Marasmiineae</taxon>
        <taxon>Mycenaceae</taxon>
        <taxon>Mycena</taxon>
    </lineage>
</organism>
<dbReference type="GO" id="GO:0005694">
    <property type="term" value="C:chromosome"/>
    <property type="evidence" value="ECO:0007669"/>
    <property type="project" value="TreeGrafter"/>
</dbReference>
<dbReference type="EC" id="5.6.2.4" evidence="5"/>
<evidence type="ECO:0000313" key="9">
    <source>
        <dbReference type="EMBL" id="KAJ7367234.1"/>
    </source>
</evidence>
<dbReference type="PANTHER" id="PTHR13710">
    <property type="entry name" value="DNA HELICASE RECQ FAMILY MEMBER"/>
    <property type="match status" value="1"/>
</dbReference>
<feature type="domain" description="Helicase ATP-binding" evidence="7">
    <location>
        <begin position="1"/>
        <end position="131"/>
    </location>
</feature>
<name>A0AAD7F3S6_9AGAR</name>
<feature type="domain" description="Helicase C-terminal" evidence="8">
    <location>
        <begin position="149"/>
        <end position="300"/>
    </location>
</feature>
<comment type="similarity">
    <text evidence="1">Belongs to the helicase family. RecQ subfamily.</text>
</comment>
<keyword evidence="9" id="KW-0378">Hydrolase</keyword>
<feature type="region of interest" description="Disordered" evidence="6">
    <location>
        <begin position="479"/>
        <end position="540"/>
    </location>
</feature>
<dbReference type="Proteomes" id="UP001218218">
    <property type="component" value="Unassembled WGS sequence"/>
</dbReference>
<sequence length="579" mass="64132">MSRSVETFRKEFKLTATAVNSSNGGCKIEVLDQIVREEHQIVLISPEMALSRRFIRHVLHSSEFGRRIMSVVVDEAHVVSHWGASFRKKYGTLGTLRAFLPRGTPVVALSATLPARIRSDVLSKLQFCRDYINIDVGNDRPNVSLIVRAIQHPIHTYADLNFIAAGIKTRADIKKTFIYADNIATGYDVPFRPYNAALSKEYRKKAMTQFKDGHVRILVCTDAAGMGCNIPDIDVVVQWKLPASMSIFVQRPGRAARAHGSRGVAILLVEPSVYSVDLAEGIAKASGVRGKKKGQEKEKESEAAKKLKAKKRKDHANARGVHHGGVGGKHDAIFIADTPPLDPEAEDEGLRVFVQTGECRRAVLTQIYENRPSPLLDQTRPGKAPVVPRQSAVKRGEINQDVQLVLHKWRVEIKTRDYPTPLFSASGILRDETIALLSSVGPINSRQYLEAVLSGQWTWWEKYGEELFACLSALDIPPMKPLPPKKRGKKRVADEPAKTSEAPGVPITSKHQHLQEPPIAEAATESSTKRRQRAPAKTAEEIRALNAASFLQDDMNRTAAFFSTLRSSQLPQNSNSSSQ</sequence>
<accession>A0AAD7F3S6</accession>
<dbReference type="SUPFAM" id="SSF52540">
    <property type="entry name" value="P-loop containing nucleoside triphosphate hydrolases"/>
    <property type="match status" value="1"/>
</dbReference>
<dbReference type="InterPro" id="IPR001650">
    <property type="entry name" value="Helicase_C-like"/>
</dbReference>
<dbReference type="Pfam" id="PF00270">
    <property type="entry name" value="DEAD"/>
    <property type="match status" value="1"/>
</dbReference>
<evidence type="ECO:0000256" key="4">
    <source>
        <dbReference type="ARBA" id="ARBA00034617"/>
    </source>
</evidence>
<dbReference type="InterPro" id="IPR011545">
    <property type="entry name" value="DEAD/DEAH_box_helicase_dom"/>
</dbReference>
<dbReference type="GO" id="GO:0043138">
    <property type="term" value="F:3'-5' DNA helicase activity"/>
    <property type="evidence" value="ECO:0007669"/>
    <property type="project" value="UniProtKB-EC"/>
</dbReference>
<dbReference type="SMART" id="SM00490">
    <property type="entry name" value="HELICc"/>
    <property type="match status" value="1"/>
</dbReference>
<dbReference type="PANTHER" id="PTHR13710:SF120">
    <property type="entry name" value="BIFUNCTIONAL 3'-5' EXONUCLEASE_ATP-DEPENDENT HELICASE WRN"/>
    <property type="match status" value="1"/>
</dbReference>
<dbReference type="GO" id="GO:0005737">
    <property type="term" value="C:cytoplasm"/>
    <property type="evidence" value="ECO:0007669"/>
    <property type="project" value="TreeGrafter"/>
</dbReference>
<proteinExistence type="inferred from homology"/>
<comment type="catalytic activity">
    <reaction evidence="4">
        <text>Couples ATP hydrolysis with the unwinding of duplex DNA by translocating in the 3'-5' direction.</text>
        <dbReference type="EC" id="5.6.2.4"/>
    </reaction>
</comment>
<evidence type="ECO:0000256" key="5">
    <source>
        <dbReference type="ARBA" id="ARBA00034808"/>
    </source>
</evidence>
<dbReference type="Pfam" id="PF00271">
    <property type="entry name" value="Helicase_C"/>
    <property type="match status" value="1"/>
</dbReference>
<evidence type="ECO:0000259" key="7">
    <source>
        <dbReference type="PROSITE" id="PS51192"/>
    </source>
</evidence>
<evidence type="ECO:0000256" key="3">
    <source>
        <dbReference type="ARBA" id="ARBA00022840"/>
    </source>
</evidence>
<dbReference type="GO" id="GO:0003676">
    <property type="term" value="F:nucleic acid binding"/>
    <property type="evidence" value="ECO:0007669"/>
    <property type="project" value="InterPro"/>
</dbReference>
<dbReference type="InterPro" id="IPR027417">
    <property type="entry name" value="P-loop_NTPase"/>
</dbReference>
<evidence type="ECO:0000259" key="8">
    <source>
        <dbReference type="PROSITE" id="PS51194"/>
    </source>
</evidence>
<dbReference type="EMBL" id="JARIHO010000002">
    <property type="protein sequence ID" value="KAJ7367234.1"/>
    <property type="molecule type" value="Genomic_DNA"/>
</dbReference>
<dbReference type="PROSITE" id="PS51192">
    <property type="entry name" value="HELICASE_ATP_BIND_1"/>
    <property type="match status" value="1"/>
</dbReference>
<comment type="caution">
    <text evidence="9">The sequence shown here is derived from an EMBL/GenBank/DDBJ whole genome shotgun (WGS) entry which is preliminary data.</text>
</comment>
<evidence type="ECO:0000256" key="6">
    <source>
        <dbReference type="SAM" id="MobiDB-lite"/>
    </source>
</evidence>
<dbReference type="InterPro" id="IPR014001">
    <property type="entry name" value="Helicase_ATP-bd"/>
</dbReference>
<gene>
    <name evidence="9" type="ORF">DFH08DRAFT_798051</name>
</gene>
<dbReference type="GO" id="GO:0009378">
    <property type="term" value="F:four-way junction helicase activity"/>
    <property type="evidence" value="ECO:0007669"/>
    <property type="project" value="TreeGrafter"/>
</dbReference>
<dbReference type="GO" id="GO:0016787">
    <property type="term" value="F:hydrolase activity"/>
    <property type="evidence" value="ECO:0007669"/>
    <property type="project" value="UniProtKB-KW"/>
</dbReference>
<keyword evidence="10" id="KW-1185">Reference proteome</keyword>
<protein>
    <recommendedName>
        <fullName evidence="5">DNA 3'-5' helicase</fullName>
        <ecNumber evidence="5">5.6.2.4</ecNumber>
    </recommendedName>
</protein>
<evidence type="ECO:0000313" key="10">
    <source>
        <dbReference type="Proteomes" id="UP001218218"/>
    </source>
</evidence>
<evidence type="ECO:0000256" key="1">
    <source>
        <dbReference type="ARBA" id="ARBA00005446"/>
    </source>
</evidence>